<dbReference type="InterPro" id="IPR011008">
    <property type="entry name" value="Dimeric_a/b-barrel"/>
</dbReference>
<accession>A0A3R8ZC09</accession>
<dbReference type="Proteomes" id="UP000275321">
    <property type="component" value="Unassembled WGS sequence"/>
</dbReference>
<evidence type="ECO:0008006" key="3">
    <source>
        <dbReference type="Google" id="ProtNLM"/>
    </source>
</evidence>
<dbReference type="AlphaFoldDB" id="A0A3R8ZC09"/>
<dbReference type="RefSeq" id="WP_014831483.1">
    <property type="nucleotide sequence ID" value="NZ_ABFHGT050000001.1"/>
</dbReference>
<name>A0A3R8ZC09_ENTCL</name>
<organism evidence="1 2">
    <name type="scientific">Enterobacter cloacae</name>
    <dbReference type="NCBI Taxonomy" id="550"/>
    <lineage>
        <taxon>Bacteria</taxon>
        <taxon>Pseudomonadati</taxon>
        <taxon>Pseudomonadota</taxon>
        <taxon>Gammaproteobacteria</taxon>
        <taxon>Enterobacterales</taxon>
        <taxon>Enterobacteriaceae</taxon>
        <taxon>Enterobacter</taxon>
        <taxon>Enterobacter cloacae complex</taxon>
    </lineage>
</organism>
<sequence>MLHAVTLSYLTQPDAISDHLEAHKQWLLRGFDEGAILFAGPLSNGTGGFILFQGDNISDIHNFLQDDPFIIHNIADAEVMSIEPALCAPGFPKKWAEKARFI</sequence>
<dbReference type="PANTHER" id="PTHR37828">
    <property type="entry name" value="GSR2449 PROTEIN"/>
    <property type="match status" value="1"/>
</dbReference>
<evidence type="ECO:0000313" key="2">
    <source>
        <dbReference type="Proteomes" id="UP000275321"/>
    </source>
</evidence>
<reference evidence="1 2" key="1">
    <citation type="submission" date="2018-10" db="EMBL/GenBank/DDBJ databases">
        <title>Transmission dynamics of multidrug resistant bacteria on intensive care unit surfaces.</title>
        <authorList>
            <person name="D'Souza A.W."/>
            <person name="Potter R.F."/>
            <person name="Wallace M."/>
            <person name="Shupe A."/>
            <person name="Patel S."/>
            <person name="Sun S."/>
            <person name="Gul D."/>
            <person name="Kwon J.H."/>
            <person name="Andleeb S."/>
            <person name="Burnham C.-A.D."/>
            <person name="Dantas G."/>
        </authorList>
    </citation>
    <scope>NUCLEOTIDE SEQUENCE [LARGE SCALE GENOMIC DNA]</scope>
    <source>
        <strain evidence="1 2">EC_073</strain>
    </source>
</reference>
<dbReference type="SUPFAM" id="SSF54909">
    <property type="entry name" value="Dimeric alpha+beta barrel"/>
    <property type="match status" value="1"/>
</dbReference>
<evidence type="ECO:0000313" key="1">
    <source>
        <dbReference type="EMBL" id="RSB32107.1"/>
    </source>
</evidence>
<dbReference type="Gene3D" id="3.30.70.1060">
    <property type="entry name" value="Dimeric alpha+beta barrel"/>
    <property type="match status" value="1"/>
</dbReference>
<protein>
    <recommendedName>
        <fullName evidence="3">YCII-related domain-containing protein</fullName>
    </recommendedName>
</protein>
<dbReference type="PANTHER" id="PTHR37828:SF1">
    <property type="entry name" value="YCII-RELATED DOMAIN-CONTAINING PROTEIN"/>
    <property type="match status" value="1"/>
</dbReference>
<gene>
    <name evidence="1" type="ORF">EGK68_06555</name>
</gene>
<comment type="caution">
    <text evidence="1">The sequence shown here is derived from an EMBL/GenBank/DDBJ whole genome shotgun (WGS) entry which is preliminary data.</text>
</comment>
<dbReference type="EMBL" id="RHWT01000006">
    <property type="protein sequence ID" value="RSB32107.1"/>
    <property type="molecule type" value="Genomic_DNA"/>
</dbReference>
<proteinExistence type="predicted"/>